<dbReference type="GeneID" id="36841218"/>
<dbReference type="EMBL" id="MG011691">
    <property type="protein sequence ID" value="AVK76763.1"/>
    <property type="molecule type" value="Genomic_DNA"/>
</dbReference>
<accession>A0A2U7UEA2</accession>
<evidence type="ECO:0000256" key="1">
    <source>
        <dbReference type="SAM" id="MobiDB-lite"/>
    </source>
</evidence>
<proteinExistence type="predicted"/>
<evidence type="ECO:0000313" key="2">
    <source>
        <dbReference type="EMBL" id="AVK76763.1"/>
    </source>
</evidence>
<name>A0A2U7UEA2_9VIRU</name>
<feature type="region of interest" description="Disordered" evidence="1">
    <location>
        <begin position="42"/>
        <end position="75"/>
    </location>
</feature>
<dbReference type="KEGG" id="vg:36841218"/>
<reference evidence="2" key="1">
    <citation type="journal article" date="2018" name="Nat. Commun.">
        <title>Diversity and evolution of the emerging Pandoraviridae family.</title>
        <authorList>
            <person name="Legendre M."/>
            <person name="Fabre E."/>
            <person name="Poirot O."/>
            <person name="Jeudy S."/>
            <person name="Lartigue A."/>
            <person name="Alempic J.M."/>
            <person name="Beucher L."/>
            <person name="Philippe N."/>
            <person name="Bertaux L."/>
            <person name="Christo-Foroux E."/>
            <person name="Labadie K."/>
            <person name="Coute Y."/>
            <person name="Abergel C."/>
            <person name="Claverie J.M."/>
        </authorList>
    </citation>
    <scope>NUCLEOTIDE SEQUENCE [LARGE SCALE GENOMIC DNA]</scope>
    <source>
        <strain evidence="2">Macleodensis</strain>
    </source>
</reference>
<dbReference type="Proteomes" id="UP000249758">
    <property type="component" value="Segment"/>
</dbReference>
<organism evidence="2">
    <name type="scientific">Pandoravirus macleodensis</name>
    <dbReference type="NCBI Taxonomy" id="2107707"/>
    <lineage>
        <taxon>Viruses</taxon>
        <taxon>Pandoravirus</taxon>
    </lineage>
</organism>
<protein>
    <submittedName>
        <fullName evidence="2">Uncharacterized protein</fullName>
    </submittedName>
</protein>
<sequence>MGQSTSTPLPDGSADDAIAIDNADIKDMVMIEKPTILESVPTAAATESAPGSVEIGTTPTVNVPERSESAPADGTPITTQSALDAALTAIQDPASVTKLEILFSHKNPIADATLLDRYGLIKDEHIETAYDDHAKNAFDLSALSAFTRLSILCVTMDDGCCHPAFVVVPRAVWSRLSLVTGDWATFRVID</sequence>
<gene>
    <name evidence="2" type="ORF">pmac_cds_75</name>
</gene>
<dbReference type="RefSeq" id="YP_009480759.1">
    <property type="nucleotide sequence ID" value="NC_037665.1"/>
</dbReference>